<evidence type="ECO:0000313" key="6">
    <source>
        <dbReference type="EMBL" id="SDP68207.1"/>
    </source>
</evidence>
<dbReference type="InterPro" id="IPR006047">
    <property type="entry name" value="GH13_cat_dom"/>
</dbReference>
<evidence type="ECO:0000256" key="1">
    <source>
        <dbReference type="ARBA" id="ARBA00004496"/>
    </source>
</evidence>
<dbReference type="SUPFAM" id="SSF51011">
    <property type="entry name" value="Glycosyl hydrolase domain"/>
    <property type="match status" value="1"/>
</dbReference>
<evidence type="ECO:0000259" key="5">
    <source>
        <dbReference type="SMART" id="SM00642"/>
    </source>
</evidence>
<dbReference type="InterPro" id="IPR013780">
    <property type="entry name" value="Glyco_hydro_b"/>
</dbReference>
<protein>
    <submittedName>
        <fullName evidence="6">Glucan 1,6-alpha-glucosidase</fullName>
    </submittedName>
</protein>
<dbReference type="Proteomes" id="UP000199159">
    <property type="component" value="Unassembled WGS sequence"/>
</dbReference>
<dbReference type="SMART" id="SM00642">
    <property type="entry name" value="Aamy"/>
    <property type="match status" value="1"/>
</dbReference>
<dbReference type="CDD" id="cd11333">
    <property type="entry name" value="AmyAc_SI_OligoGlu_DGase"/>
    <property type="match status" value="1"/>
</dbReference>
<dbReference type="FunFam" id="2.60.40.1180:FF:000007">
    <property type="entry name" value="Sucrose isomerase"/>
    <property type="match status" value="1"/>
</dbReference>
<evidence type="ECO:0000256" key="2">
    <source>
        <dbReference type="ARBA" id="ARBA00008061"/>
    </source>
</evidence>
<organism evidence="6 7">
    <name type="scientific">Litchfieldia salsa</name>
    <dbReference type="NCBI Taxonomy" id="930152"/>
    <lineage>
        <taxon>Bacteria</taxon>
        <taxon>Bacillati</taxon>
        <taxon>Bacillota</taxon>
        <taxon>Bacilli</taxon>
        <taxon>Bacillales</taxon>
        <taxon>Bacillaceae</taxon>
        <taxon>Litchfieldia</taxon>
    </lineage>
</organism>
<dbReference type="PANTHER" id="PTHR10357">
    <property type="entry name" value="ALPHA-AMYLASE FAMILY MEMBER"/>
    <property type="match status" value="1"/>
</dbReference>
<dbReference type="Gene3D" id="3.20.20.80">
    <property type="entry name" value="Glycosidases"/>
    <property type="match status" value="1"/>
</dbReference>
<sequence length="549" mass="64524">MNVKWWQTTVIYQIYPRSFQDSDADGIGDLKGIIQRLDYLEKLGITAIWLSPVYKSPNDDNGYDISDYQDIMTEFGTMNDMDELIKQADKRKIKIIMDLVVNHTSDEHKWFIESRKSKDNPYRDYYVWRNPVNGDVPNSLKSIFSGSAWEFDDETGEYYLHLFSKKQPDLNWENEKVRREVWDMMNFWLEKGVGGFRMDVIDLIGKLPDEEITGNGPKIHDYIQEMNRETFGKYDVLTVGETWGATPEIAKLYSDPKRNELSMVFQFEHISLDQQPGKEKWDYKPLEVNELKQVLSKWQTALGNEGWNSLFWNNHDLPRIVSRWGNDTTYRVESAKMFAILLHLMKGTPYIYQGEEIGMTNYLVKDISEVEDIESVNMYNERLANGYQKEDIIASINFKGRDNARTPIQWDRTENAGFTKGTPWLHVNPNYQEINVETNLDNPDSIFYCYQKLIKLRKDNPIIVWGDYELVTDTPQQVFMYLRHYEDETWAVVANFGEEIETVQIEHLGQSNKIVINNYERSTVNFQKLELQPYEAFAVKLKEKRLTIG</sequence>
<dbReference type="PANTHER" id="PTHR10357:SF179">
    <property type="entry name" value="NEUTRAL AND BASIC AMINO ACID TRANSPORT PROTEIN RBAT"/>
    <property type="match status" value="1"/>
</dbReference>
<dbReference type="NCBIfam" id="NF008183">
    <property type="entry name" value="PRK10933.1"/>
    <property type="match status" value="1"/>
</dbReference>
<gene>
    <name evidence="6" type="ORF">SAMN05216565_10583</name>
</gene>
<dbReference type="InterPro" id="IPR017853">
    <property type="entry name" value="GH"/>
</dbReference>
<dbReference type="SUPFAM" id="SSF51445">
    <property type="entry name" value="(Trans)glycosidases"/>
    <property type="match status" value="1"/>
</dbReference>
<dbReference type="Gene3D" id="3.90.400.10">
    <property type="entry name" value="Oligo-1,6-glucosidase, Domain 2"/>
    <property type="match status" value="1"/>
</dbReference>
<accession>A0A1H0UPR1</accession>
<dbReference type="OrthoDB" id="9805159at2"/>
<feature type="domain" description="Glycosyl hydrolase family 13 catalytic" evidence="5">
    <location>
        <begin position="13"/>
        <end position="405"/>
    </location>
</feature>
<dbReference type="Pfam" id="PF23915">
    <property type="entry name" value="SusG_C"/>
    <property type="match status" value="1"/>
</dbReference>
<keyword evidence="3" id="KW-0378">Hydrolase</keyword>
<evidence type="ECO:0000256" key="4">
    <source>
        <dbReference type="ARBA" id="ARBA00023295"/>
    </source>
</evidence>
<dbReference type="GO" id="GO:0005737">
    <property type="term" value="C:cytoplasm"/>
    <property type="evidence" value="ECO:0007669"/>
    <property type="project" value="UniProtKB-SubCell"/>
</dbReference>
<dbReference type="GO" id="GO:0009313">
    <property type="term" value="P:oligosaccharide catabolic process"/>
    <property type="evidence" value="ECO:0007669"/>
    <property type="project" value="TreeGrafter"/>
</dbReference>
<reference evidence="7" key="1">
    <citation type="submission" date="2016-10" db="EMBL/GenBank/DDBJ databases">
        <authorList>
            <person name="Varghese N."/>
            <person name="Submissions S."/>
        </authorList>
    </citation>
    <scope>NUCLEOTIDE SEQUENCE [LARGE SCALE GENOMIC DNA]</scope>
    <source>
        <strain evidence="7">IBRC-M10078</strain>
    </source>
</reference>
<evidence type="ECO:0000313" key="7">
    <source>
        <dbReference type="Proteomes" id="UP000199159"/>
    </source>
</evidence>
<keyword evidence="4" id="KW-0326">Glycosidase</keyword>
<comment type="similarity">
    <text evidence="2">Belongs to the glycosyl hydrolase 13 family.</text>
</comment>
<dbReference type="AlphaFoldDB" id="A0A1H0UPR1"/>
<dbReference type="RefSeq" id="WP_090854253.1">
    <property type="nucleotide sequence ID" value="NZ_FNJU01000005.1"/>
</dbReference>
<comment type="subcellular location">
    <subcellularLocation>
        <location evidence="1">Cytoplasm</location>
    </subcellularLocation>
</comment>
<dbReference type="InterPro" id="IPR056300">
    <property type="entry name" value="SusG-like_C"/>
</dbReference>
<evidence type="ECO:0000256" key="3">
    <source>
        <dbReference type="ARBA" id="ARBA00022801"/>
    </source>
</evidence>
<dbReference type="EMBL" id="FNJU01000005">
    <property type="protein sequence ID" value="SDP68207.1"/>
    <property type="molecule type" value="Genomic_DNA"/>
</dbReference>
<dbReference type="FunFam" id="3.90.400.10:FF:000002">
    <property type="entry name" value="Sucrose isomerase"/>
    <property type="match status" value="1"/>
</dbReference>
<dbReference type="Pfam" id="PF00128">
    <property type="entry name" value="Alpha-amylase"/>
    <property type="match status" value="1"/>
</dbReference>
<keyword evidence="7" id="KW-1185">Reference proteome</keyword>
<name>A0A1H0UPR1_9BACI</name>
<dbReference type="GO" id="GO:0004556">
    <property type="term" value="F:alpha-amylase activity"/>
    <property type="evidence" value="ECO:0007669"/>
    <property type="project" value="TreeGrafter"/>
</dbReference>
<dbReference type="Gene3D" id="2.60.40.1180">
    <property type="entry name" value="Golgi alpha-mannosidase II"/>
    <property type="match status" value="1"/>
</dbReference>
<proteinExistence type="inferred from homology"/>
<dbReference type="STRING" id="930152.SAMN05216565_10583"/>
<dbReference type="FunFam" id="3.20.20.80:FF:000064">
    <property type="entry name" value="Oligo-1,6-glucosidase"/>
    <property type="match status" value="2"/>
</dbReference>
<dbReference type="InterPro" id="IPR045857">
    <property type="entry name" value="O16G_dom_2"/>
</dbReference>